<proteinExistence type="predicted"/>
<name>A0AAV7N3L9_PLEWA</name>
<organism evidence="2 3">
    <name type="scientific">Pleurodeles waltl</name>
    <name type="common">Iberian ribbed newt</name>
    <dbReference type="NCBI Taxonomy" id="8319"/>
    <lineage>
        <taxon>Eukaryota</taxon>
        <taxon>Metazoa</taxon>
        <taxon>Chordata</taxon>
        <taxon>Craniata</taxon>
        <taxon>Vertebrata</taxon>
        <taxon>Euteleostomi</taxon>
        <taxon>Amphibia</taxon>
        <taxon>Batrachia</taxon>
        <taxon>Caudata</taxon>
        <taxon>Salamandroidea</taxon>
        <taxon>Salamandridae</taxon>
        <taxon>Pleurodelinae</taxon>
        <taxon>Pleurodeles</taxon>
    </lineage>
</organism>
<dbReference type="Proteomes" id="UP001066276">
    <property type="component" value="Chromosome 9"/>
</dbReference>
<comment type="caution">
    <text evidence="2">The sequence shown here is derived from an EMBL/GenBank/DDBJ whole genome shotgun (WGS) entry which is preliminary data.</text>
</comment>
<evidence type="ECO:0000313" key="3">
    <source>
        <dbReference type="Proteomes" id="UP001066276"/>
    </source>
</evidence>
<feature type="region of interest" description="Disordered" evidence="1">
    <location>
        <begin position="1"/>
        <end position="21"/>
    </location>
</feature>
<evidence type="ECO:0000313" key="2">
    <source>
        <dbReference type="EMBL" id="KAJ1108918.1"/>
    </source>
</evidence>
<accession>A0AAV7N3L9</accession>
<gene>
    <name evidence="2" type="ORF">NDU88_006288</name>
</gene>
<dbReference type="SUPFAM" id="SSF57997">
    <property type="entry name" value="Tropomyosin"/>
    <property type="match status" value="1"/>
</dbReference>
<keyword evidence="3" id="KW-1185">Reference proteome</keyword>
<dbReference type="AlphaFoldDB" id="A0AAV7N3L9"/>
<reference evidence="2" key="1">
    <citation type="journal article" date="2022" name="bioRxiv">
        <title>Sequencing and chromosome-scale assembly of the giantPleurodeles waltlgenome.</title>
        <authorList>
            <person name="Brown T."/>
            <person name="Elewa A."/>
            <person name="Iarovenko S."/>
            <person name="Subramanian E."/>
            <person name="Araus A.J."/>
            <person name="Petzold A."/>
            <person name="Susuki M."/>
            <person name="Suzuki K.-i.T."/>
            <person name="Hayashi T."/>
            <person name="Toyoda A."/>
            <person name="Oliveira C."/>
            <person name="Osipova E."/>
            <person name="Leigh N.D."/>
            <person name="Simon A."/>
            <person name="Yun M.H."/>
        </authorList>
    </citation>
    <scope>NUCLEOTIDE SEQUENCE</scope>
    <source>
        <strain evidence="2">20211129_DDA</strain>
        <tissue evidence="2">Liver</tissue>
    </source>
</reference>
<feature type="compositionally biased region" description="Low complexity" evidence="1">
    <location>
        <begin position="9"/>
        <end position="21"/>
    </location>
</feature>
<protein>
    <submittedName>
        <fullName evidence="2">Uncharacterized protein</fullName>
    </submittedName>
</protein>
<dbReference type="EMBL" id="JANPWB010000013">
    <property type="protein sequence ID" value="KAJ1108918.1"/>
    <property type="molecule type" value="Genomic_DNA"/>
</dbReference>
<evidence type="ECO:0000256" key="1">
    <source>
        <dbReference type="SAM" id="MobiDB-lite"/>
    </source>
</evidence>
<sequence length="152" mass="16426">MILTPAVDGAAGAAGSSPGPAKSQLDFGTILKAIQASREAVEHKDDELPIDLSLIQQDLRGVTGRVKEAEKCISTMEDELAVLKRQFSKLTFLMAELYERVEDAETLDAPDLAVALERWLPAEKLSSTFIIKHVHHSLAPQPPVGTPPDQSS</sequence>